<proteinExistence type="predicted"/>
<dbReference type="AlphaFoldDB" id="A0A9J6DQH1"/>
<evidence type="ECO:0000256" key="1">
    <source>
        <dbReference type="SAM" id="MobiDB-lite"/>
    </source>
</evidence>
<reference evidence="2" key="2">
    <citation type="submission" date="2021-09" db="EMBL/GenBank/DDBJ databases">
        <authorList>
            <person name="Jia N."/>
            <person name="Wang J."/>
            <person name="Shi W."/>
            <person name="Du L."/>
            <person name="Sun Y."/>
            <person name="Zhan W."/>
            <person name="Jiang J."/>
            <person name="Wang Q."/>
            <person name="Zhang B."/>
            <person name="Ji P."/>
            <person name="Sakyi L.B."/>
            <person name="Cui X."/>
            <person name="Yuan T."/>
            <person name="Jiang B."/>
            <person name="Yang W."/>
            <person name="Lam T.T.-Y."/>
            <person name="Chang Q."/>
            <person name="Ding S."/>
            <person name="Wang X."/>
            <person name="Zhu J."/>
            <person name="Ruan X."/>
            <person name="Zhao L."/>
            <person name="Wei J."/>
            <person name="Que T."/>
            <person name="Du C."/>
            <person name="Cheng J."/>
            <person name="Dai P."/>
            <person name="Han X."/>
            <person name="Huang E."/>
            <person name="Gao Y."/>
            <person name="Liu J."/>
            <person name="Shao H."/>
            <person name="Ye R."/>
            <person name="Li L."/>
            <person name="Wei W."/>
            <person name="Wang X."/>
            <person name="Wang C."/>
            <person name="Huo Q."/>
            <person name="Li W."/>
            <person name="Guo W."/>
            <person name="Chen H."/>
            <person name="Chen S."/>
            <person name="Zhou L."/>
            <person name="Zhou L."/>
            <person name="Ni X."/>
            <person name="Tian J."/>
            <person name="Zhou Y."/>
            <person name="Sheng Y."/>
            <person name="Liu T."/>
            <person name="Pan Y."/>
            <person name="Xia L."/>
            <person name="Li J."/>
            <person name="Zhao F."/>
            <person name="Cao W."/>
        </authorList>
    </citation>
    <scope>NUCLEOTIDE SEQUENCE</scope>
    <source>
        <strain evidence="2">Rmic-2018</strain>
        <tissue evidence="2">Larvae</tissue>
    </source>
</reference>
<organism evidence="2 3">
    <name type="scientific">Rhipicephalus microplus</name>
    <name type="common">Cattle tick</name>
    <name type="synonym">Boophilus microplus</name>
    <dbReference type="NCBI Taxonomy" id="6941"/>
    <lineage>
        <taxon>Eukaryota</taxon>
        <taxon>Metazoa</taxon>
        <taxon>Ecdysozoa</taxon>
        <taxon>Arthropoda</taxon>
        <taxon>Chelicerata</taxon>
        <taxon>Arachnida</taxon>
        <taxon>Acari</taxon>
        <taxon>Parasitiformes</taxon>
        <taxon>Ixodida</taxon>
        <taxon>Ixodoidea</taxon>
        <taxon>Ixodidae</taxon>
        <taxon>Rhipicephalinae</taxon>
        <taxon>Rhipicephalus</taxon>
        <taxon>Boophilus</taxon>
    </lineage>
</organism>
<feature type="compositionally biased region" description="Polar residues" evidence="1">
    <location>
        <begin position="188"/>
        <end position="202"/>
    </location>
</feature>
<name>A0A9J6DQH1_RHIMP</name>
<reference evidence="2" key="1">
    <citation type="journal article" date="2020" name="Cell">
        <title>Large-Scale Comparative Analyses of Tick Genomes Elucidate Their Genetic Diversity and Vector Capacities.</title>
        <authorList>
            <consortium name="Tick Genome and Microbiome Consortium (TIGMIC)"/>
            <person name="Jia N."/>
            <person name="Wang J."/>
            <person name="Shi W."/>
            <person name="Du L."/>
            <person name="Sun Y."/>
            <person name="Zhan W."/>
            <person name="Jiang J.F."/>
            <person name="Wang Q."/>
            <person name="Zhang B."/>
            <person name="Ji P."/>
            <person name="Bell-Sakyi L."/>
            <person name="Cui X.M."/>
            <person name="Yuan T.T."/>
            <person name="Jiang B.G."/>
            <person name="Yang W.F."/>
            <person name="Lam T.T."/>
            <person name="Chang Q.C."/>
            <person name="Ding S.J."/>
            <person name="Wang X.J."/>
            <person name="Zhu J.G."/>
            <person name="Ruan X.D."/>
            <person name="Zhao L."/>
            <person name="Wei J.T."/>
            <person name="Ye R.Z."/>
            <person name="Que T.C."/>
            <person name="Du C.H."/>
            <person name="Zhou Y.H."/>
            <person name="Cheng J.X."/>
            <person name="Dai P.F."/>
            <person name="Guo W.B."/>
            <person name="Han X.H."/>
            <person name="Huang E.J."/>
            <person name="Li L.F."/>
            <person name="Wei W."/>
            <person name="Gao Y.C."/>
            <person name="Liu J.Z."/>
            <person name="Shao H.Z."/>
            <person name="Wang X."/>
            <person name="Wang C.C."/>
            <person name="Yang T.C."/>
            <person name="Huo Q.B."/>
            <person name="Li W."/>
            <person name="Chen H.Y."/>
            <person name="Chen S.E."/>
            <person name="Zhou L.G."/>
            <person name="Ni X.B."/>
            <person name="Tian J.H."/>
            <person name="Sheng Y."/>
            <person name="Liu T."/>
            <person name="Pan Y.S."/>
            <person name="Xia L.Y."/>
            <person name="Li J."/>
            <person name="Zhao F."/>
            <person name="Cao W.C."/>
        </authorList>
    </citation>
    <scope>NUCLEOTIDE SEQUENCE</scope>
    <source>
        <strain evidence="2">Rmic-2018</strain>
    </source>
</reference>
<evidence type="ECO:0000313" key="3">
    <source>
        <dbReference type="Proteomes" id="UP000821866"/>
    </source>
</evidence>
<dbReference type="EMBL" id="JABSTU010000008">
    <property type="protein sequence ID" value="KAH8024104.1"/>
    <property type="molecule type" value="Genomic_DNA"/>
</dbReference>
<evidence type="ECO:0000313" key="2">
    <source>
        <dbReference type="EMBL" id="KAH8024104.1"/>
    </source>
</evidence>
<accession>A0A9J6DQH1</accession>
<keyword evidence="3" id="KW-1185">Reference proteome</keyword>
<gene>
    <name evidence="2" type="ORF">HPB51_021725</name>
</gene>
<sequence length="209" mass="22539">MSPCSVSGTGERYVRTKWRLRTACFPRRPGADGSAPRHPAVILSPIFQARERRPPWLSSGNSRSLLVRETARHRGAPCMELGPRDVKLMARTPSALHSGAVSRMPFSGDVSSASQYGSNGRVFDLAASVWRLAARRETENEGSVADGRTVGTVWRDRDARNGGSLAEAMPAVGRLSWAAISRCPLAGQLSSPPLSETNSVLKPTRETAS</sequence>
<protein>
    <submittedName>
        <fullName evidence="2">Uncharacterized protein</fullName>
    </submittedName>
</protein>
<dbReference type="Proteomes" id="UP000821866">
    <property type="component" value="Chromosome 6"/>
</dbReference>
<comment type="caution">
    <text evidence="2">The sequence shown here is derived from an EMBL/GenBank/DDBJ whole genome shotgun (WGS) entry which is preliminary data.</text>
</comment>
<feature type="region of interest" description="Disordered" evidence="1">
    <location>
        <begin position="188"/>
        <end position="209"/>
    </location>
</feature>